<comment type="similarity">
    <text evidence="2 7">Belongs to the DPM3 family.</text>
</comment>
<dbReference type="InParanoid" id="Q23W00"/>
<evidence type="ECO:0000256" key="3">
    <source>
        <dbReference type="ARBA" id="ARBA00022692"/>
    </source>
</evidence>
<keyword evidence="4 7" id="KW-0256">Endoplasmic reticulum</keyword>
<dbReference type="OrthoDB" id="2014333at2759"/>
<evidence type="ECO:0000256" key="1">
    <source>
        <dbReference type="ARBA" id="ARBA00004477"/>
    </source>
</evidence>
<evidence type="ECO:0000313" key="8">
    <source>
        <dbReference type="EMBL" id="EAS00705.1"/>
    </source>
</evidence>
<accession>Q23W00</accession>
<dbReference type="Proteomes" id="UP000009168">
    <property type="component" value="Unassembled WGS sequence"/>
</dbReference>
<feature type="transmembrane region" description="Helical" evidence="7">
    <location>
        <begin position="40"/>
        <end position="63"/>
    </location>
</feature>
<evidence type="ECO:0000256" key="2">
    <source>
        <dbReference type="ARBA" id="ARBA00010430"/>
    </source>
</evidence>
<dbReference type="OMA" id="SGIVWIV"/>
<comment type="pathway">
    <text evidence="7">Protein modification; protein glycosylation.</text>
</comment>
<dbReference type="GO" id="GO:0016757">
    <property type="term" value="F:glycosyltransferase activity"/>
    <property type="evidence" value="ECO:0007669"/>
    <property type="project" value="UniProtKB-KW"/>
</dbReference>
<dbReference type="GO" id="GO:0006506">
    <property type="term" value="P:GPI anchor biosynthetic process"/>
    <property type="evidence" value="ECO:0007669"/>
    <property type="project" value="TreeGrafter"/>
</dbReference>
<evidence type="ECO:0000256" key="7">
    <source>
        <dbReference type="RuleBase" id="RU365085"/>
    </source>
</evidence>
<dbReference type="KEGG" id="tet:TTHERM_00794310"/>
<dbReference type="GO" id="GO:0033185">
    <property type="term" value="C:dolichol-phosphate-mannose synthase complex"/>
    <property type="evidence" value="ECO:0007669"/>
    <property type="project" value="TreeGrafter"/>
</dbReference>
<keyword evidence="8" id="KW-0328">Glycosyltransferase</keyword>
<dbReference type="AlphaFoldDB" id="Q23W00"/>
<dbReference type="STRING" id="312017.Q23W00"/>
<comment type="subunit">
    <text evidence="7">Component of the dolichol-phosphate mannose (DPM) synthase complex.</text>
</comment>
<dbReference type="Pfam" id="PF08285">
    <property type="entry name" value="DPM3"/>
    <property type="match status" value="1"/>
</dbReference>
<dbReference type="PANTHER" id="PTHR16433">
    <property type="entry name" value="DOLICHOL-PHOSPHATE MANNOSYLTRANSFERASE SUBUNIT 3"/>
    <property type="match status" value="1"/>
</dbReference>
<feature type="transmembrane region" description="Helical" evidence="7">
    <location>
        <begin position="7"/>
        <end position="28"/>
    </location>
</feature>
<dbReference type="GO" id="GO:0005789">
    <property type="term" value="C:endoplasmic reticulum membrane"/>
    <property type="evidence" value="ECO:0007669"/>
    <property type="project" value="UniProtKB-SubCell"/>
</dbReference>
<keyword evidence="8" id="KW-0808">Transferase</keyword>
<reference evidence="9" key="1">
    <citation type="journal article" date="2006" name="PLoS Biol.">
        <title>Macronuclear genome sequence of the ciliate Tetrahymena thermophila, a model eukaryote.</title>
        <authorList>
            <person name="Eisen J.A."/>
            <person name="Coyne R.S."/>
            <person name="Wu M."/>
            <person name="Wu D."/>
            <person name="Thiagarajan M."/>
            <person name="Wortman J.R."/>
            <person name="Badger J.H."/>
            <person name="Ren Q."/>
            <person name="Amedeo P."/>
            <person name="Jones K.M."/>
            <person name="Tallon L.J."/>
            <person name="Delcher A.L."/>
            <person name="Salzberg S.L."/>
            <person name="Silva J.C."/>
            <person name="Haas B.J."/>
            <person name="Majoros W.H."/>
            <person name="Farzad M."/>
            <person name="Carlton J.M."/>
            <person name="Smith R.K. Jr."/>
            <person name="Garg J."/>
            <person name="Pearlman R.E."/>
            <person name="Karrer K.M."/>
            <person name="Sun L."/>
            <person name="Manning G."/>
            <person name="Elde N.C."/>
            <person name="Turkewitz A.P."/>
            <person name="Asai D.J."/>
            <person name="Wilkes D.E."/>
            <person name="Wang Y."/>
            <person name="Cai H."/>
            <person name="Collins K."/>
            <person name="Stewart B.A."/>
            <person name="Lee S.R."/>
            <person name="Wilamowska K."/>
            <person name="Weinberg Z."/>
            <person name="Ruzzo W.L."/>
            <person name="Wloga D."/>
            <person name="Gaertig J."/>
            <person name="Frankel J."/>
            <person name="Tsao C.-C."/>
            <person name="Gorovsky M.A."/>
            <person name="Keeling P.J."/>
            <person name="Waller R.F."/>
            <person name="Patron N.J."/>
            <person name="Cherry J.M."/>
            <person name="Stover N.A."/>
            <person name="Krieger C.J."/>
            <person name="del Toro C."/>
            <person name="Ryder H.F."/>
            <person name="Williamson S.C."/>
            <person name="Barbeau R.A."/>
            <person name="Hamilton E.P."/>
            <person name="Orias E."/>
        </authorList>
    </citation>
    <scope>NUCLEOTIDE SEQUENCE [LARGE SCALE GENOMIC DNA]</scope>
    <source>
        <strain evidence="9">SB210</strain>
    </source>
</reference>
<gene>
    <name evidence="8" type="ORF">TTHERM_00794310</name>
</gene>
<protein>
    <recommendedName>
        <fullName evidence="7">Dolichol-phosphate mannosyltransferase subunit 3</fullName>
    </recommendedName>
</protein>
<dbReference type="RefSeq" id="XP_001020950.1">
    <property type="nucleotide sequence ID" value="XM_001020950.3"/>
</dbReference>
<name>Q23W00_TETTS</name>
<dbReference type="EMBL" id="GG662609">
    <property type="protein sequence ID" value="EAS00705.1"/>
    <property type="molecule type" value="Genomic_DNA"/>
</dbReference>
<evidence type="ECO:0000256" key="6">
    <source>
        <dbReference type="ARBA" id="ARBA00023136"/>
    </source>
</evidence>
<keyword evidence="9" id="KW-1185">Reference proteome</keyword>
<dbReference type="PANTHER" id="PTHR16433:SF0">
    <property type="entry name" value="DOLICHOL-PHOSPHATE MANNOSYLTRANSFERASE SUBUNIT 3"/>
    <property type="match status" value="1"/>
</dbReference>
<dbReference type="InterPro" id="IPR013174">
    <property type="entry name" value="DPM3"/>
</dbReference>
<evidence type="ECO:0000313" key="9">
    <source>
        <dbReference type="Proteomes" id="UP000009168"/>
    </source>
</evidence>
<comment type="function">
    <text evidence="7">Stabilizer subunit of the dolichol-phosphate mannose (DPM) synthase complex; tethers catalytic subunit to the ER.</text>
</comment>
<dbReference type="HOGENOM" id="CLU_150782_1_1_1"/>
<evidence type="ECO:0000256" key="5">
    <source>
        <dbReference type="ARBA" id="ARBA00022989"/>
    </source>
</evidence>
<sequence>MVRKTKFIVLFLLFGLVWSFVVFSGLLSKNKPLDTIAKALPGYLLMVFGCYSLYSIGYDLWILKEYPEDYQSLLKEIDEAKAFYKKNGVKID</sequence>
<keyword evidence="3 7" id="KW-0812">Transmembrane</keyword>
<dbReference type="eggNOG" id="ENOG502R2ZU">
    <property type="taxonomic scope" value="Eukaryota"/>
</dbReference>
<dbReference type="GeneID" id="7825507"/>
<organism evidence="8 9">
    <name type="scientific">Tetrahymena thermophila (strain SB210)</name>
    <dbReference type="NCBI Taxonomy" id="312017"/>
    <lineage>
        <taxon>Eukaryota</taxon>
        <taxon>Sar</taxon>
        <taxon>Alveolata</taxon>
        <taxon>Ciliophora</taxon>
        <taxon>Intramacronucleata</taxon>
        <taxon>Oligohymenophorea</taxon>
        <taxon>Hymenostomatida</taxon>
        <taxon>Tetrahymenina</taxon>
        <taxon>Tetrahymenidae</taxon>
        <taxon>Tetrahymena</taxon>
    </lineage>
</organism>
<proteinExistence type="inferred from homology"/>
<evidence type="ECO:0000256" key="4">
    <source>
        <dbReference type="ARBA" id="ARBA00022824"/>
    </source>
</evidence>
<keyword evidence="6 7" id="KW-0472">Membrane</keyword>
<comment type="subcellular location">
    <subcellularLocation>
        <location evidence="1 7">Endoplasmic reticulum membrane</location>
        <topology evidence="1 7">Multi-pass membrane protein</topology>
    </subcellularLocation>
</comment>
<dbReference type="UniPathway" id="UPA00378"/>
<keyword evidence="5 7" id="KW-1133">Transmembrane helix</keyword>